<organism evidence="2 3">
    <name type="scientific">Shewanella submarina</name>
    <dbReference type="NCBI Taxonomy" id="2016376"/>
    <lineage>
        <taxon>Bacteria</taxon>
        <taxon>Pseudomonadati</taxon>
        <taxon>Pseudomonadota</taxon>
        <taxon>Gammaproteobacteria</taxon>
        <taxon>Alteromonadales</taxon>
        <taxon>Shewanellaceae</taxon>
        <taxon>Shewanella</taxon>
    </lineage>
</organism>
<dbReference type="Pfam" id="PF05661">
    <property type="entry name" value="DUF808"/>
    <property type="match status" value="1"/>
</dbReference>
<dbReference type="InterPro" id="IPR008526">
    <property type="entry name" value="YedI"/>
</dbReference>
<feature type="transmembrane region" description="Helical" evidence="1">
    <location>
        <begin position="268"/>
        <end position="296"/>
    </location>
</feature>
<dbReference type="EMBL" id="JBHRTD010000006">
    <property type="protein sequence ID" value="MFC3137545.1"/>
    <property type="molecule type" value="Genomic_DNA"/>
</dbReference>
<protein>
    <submittedName>
        <fullName evidence="2">DUF808 domain-containing protein</fullName>
    </submittedName>
</protein>
<accession>A0ABV7GBZ4</accession>
<sequence length="305" mass="31858">MAGASLLTLLDDIAAVLDDVAVMSKVAARKTAGVLGDDLALNAQQVTGVSAERELPVVWAVARGSFINKAILVPAALLISAFAPFLVTPLLMFGGLFLCFEGVEKLYHSWFHQEQKAEEELPADLDLEAWEKEKVKGAIRTDFILSAEIIAITLGVVADASFTTQLVTLSIIAIAMTIGVYGLVAAIVKMDDAGLYLVSKEGASSGAKWLGNMLLAAAPKLMKLLAVVGTLAMFMVGGGILVHGMHSVAEYFAQLAASVESVAVAGPLLAYIMPTVLNALFGVVAGIGALILVSLVNKLRGKAAH</sequence>
<feature type="transmembrane region" description="Helical" evidence="1">
    <location>
        <begin position="168"/>
        <end position="188"/>
    </location>
</feature>
<keyword evidence="3" id="KW-1185">Reference proteome</keyword>
<keyword evidence="1" id="KW-0472">Membrane</keyword>
<feature type="transmembrane region" description="Helical" evidence="1">
    <location>
        <begin position="143"/>
        <end position="162"/>
    </location>
</feature>
<feature type="transmembrane region" description="Helical" evidence="1">
    <location>
        <begin position="224"/>
        <end position="248"/>
    </location>
</feature>
<feature type="transmembrane region" description="Helical" evidence="1">
    <location>
        <begin position="71"/>
        <end position="100"/>
    </location>
</feature>
<evidence type="ECO:0000313" key="2">
    <source>
        <dbReference type="EMBL" id="MFC3137545.1"/>
    </source>
</evidence>
<gene>
    <name evidence="2" type="ORF">ACFOE0_04995</name>
</gene>
<reference evidence="3" key="1">
    <citation type="journal article" date="2019" name="Int. J. Syst. Evol. Microbiol.">
        <title>The Global Catalogue of Microorganisms (GCM) 10K type strain sequencing project: providing services to taxonomists for standard genome sequencing and annotation.</title>
        <authorList>
            <consortium name="The Broad Institute Genomics Platform"/>
            <consortium name="The Broad Institute Genome Sequencing Center for Infectious Disease"/>
            <person name="Wu L."/>
            <person name="Ma J."/>
        </authorList>
    </citation>
    <scope>NUCLEOTIDE SEQUENCE [LARGE SCALE GENOMIC DNA]</scope>
    <source>
        <strain evidence="3">KCTC 52277</strain>
    </source>
</reference>
<dbReference type="Proteomes" id="UP001595621">
    <property type="component" value="Unassembled WGS sequence"/>
</dbReference>
<keyword evidence="1" id="KW-1133">Transmembrane helix</keyword>
<evidence type="ECO:0000313" key="3">
    <source>
        <dbReference type="Proteomes" id="UP001595621"/>
    </source>
</evidence>
<comment type="caution">
    <text evidence="2">The sequence shown here is derived from an EMBL/GenBank/DDBJ whole genome shotgun (WGS) entry which is preliminary data.</text>
</comment>
<dbReference type="PANTHER" id="PTHR30503">
    <property type="entry name" value="INNER MEMBRANE PROTEIN YEDI"/>
    <property type="match status" value="1"/>
</dbReference>
<keyword evidence="1" id="KW-0812">Transmembrane</keyword>
<dbReference type="PANTHER" id="PTHR30503:SF3">
    <property type="entry name" value="INNER MEMBRANE PROTEIN YEDI"/>
    <property type="match status" value="1"/>
</dbReference>
<proteinExistence type="predicted"/>
<dbReference type="PIRSF" id="PIRSF016660">
    <property type="entry name" value="YedI"/>
    <property type="match status" value="1"/>
</dbReference>
<name>A0ABV7GBZ4_9GAMM</name>
<dbReference type="RefSeq" id="WP_248935193.1">
    <property type="nucleotide sequence ID" value="NZ_JAKILF010000002.1"/>
</dbReference>
<evidence type="ECO:0000256" key="1">
    <source>
        <dbReference type="SAM" id="Phobius"/>
    </source>
</evidence>